<feature type="transmembrane region" description="Helical" evidence="5">
    <location>
        <begin position="137"/>
        <end position="162"/>
    </location>
</feature>
<feature type="transmembrane region" description="Helical" evidence="5">
    <location>
        <begin position="224"/>
        <end position="245"/>
    </location>
</feature>
<gene>
    <name evidence="7" type="ORF">FHX49_002192</name>
</gene>
<feature type="transmembrane region" description="Helical" evidence="5">
    <location>
        <begin position="40"/>
        <end position="57"/>
    </location>
</feature>
<evidence type="ECO:0000256" key="3">
    <source>
        <dbReference type="ARBA" id="ARBA00022989"/>
    </source>
</evidence>
<evidence type="ECO:0000313" key="8">
    <source>
        <dbReference type="Proteomes" id="UP000529310"/>
    </source>
</evidence>
<proteinExistence type="inferred from homology"/>
<feature type="transmembrane region" description="Helical" evidence="5">
    <location>
        <begin position="290"/>
        <end position="313"/>
    </location>
</feature>
<feature type="transmembrane region" description="Helical" evidence="5">
    <location>
        <begin position="183"/>
        <end position="204"/>
    </location>
</feature>
<feature type="transmembrane region" description="Helical" evidence="5">
    <location>
        <begin position="333"/>
        <end position="354"/>
    </location>
</feature>
<dbReference type="PANTHER" id="PTHR43376:SF1">
    <property type="entry name" value="OLIGOPEPTIDE TRANSPORT SYSTEM PERMEASE PROTEIN"/>
    <property type="match status" value="1"/>
</dbReference>
<keyword evidence="5" id="KW-0813">Transport</keyword>
<comment type="similarity">
    <text evidence="5">Belongs to the binding-protein-dependent transport system permease family.</text>
</comment>
<evidence type="ECO:0000313" key="7">
    <source>
        <dbReference type="EMBL" id="MBB2976613.1"/>
    </source>
</evidence>
<keyword evidence="3 5" id="KW-1133">Transmembrane helix</keyword>
<name>A0A7W4YMW8_9MICO</name>
<organism evidence="7 8">
    <name type="scientific">Microbacterium endophyticum</name>
    <dbReference type="NCBI Taxonomy" id="1526412"/>
    <lineage>
        <taxon>Bacteria</taxon>
        <taxon>Bacillati</taxon>
        <taxon>Actinomycetota</taxon>
        <taxon>Actinomycetes</taxon>
        <taxon>Micrococcales</taxon>
        <taxon>Microbacteriaceae</taxon>
        <taxon>Microbacterium</taxon>
    </lineage>
</organism>
<comment type="caution">
    <text evidence="7">The sequence shown here is derived from an EMBL/GenBank/DDBJ whole genome shotgun (WGS) entry which is preliminary data.</text>
</comment>
<comment type="subcellular location">
    <subcellularLocation>
        <location evidence="5">Cell membrane</location>
        <topology evidence="5">Multi-pass membrane protein</topology>
    </subcellularLocation>
    <subcellularLocation>
        <location evidence="1">Membrane</location>
        <topology evidence="1">Multi-pass membrane protein</topology>
    </subcellularLocation>
</comment>
<dbReference type="CDD" id="cd06261">
    <property type="entry name" value="TM_PBP2"/>
    <property type="match status" value="1"/>
</dbReference>
<evidence type="ECO:0000259" key="6">
    <source>
        <dbReference type="PROSITE" id="PS50928"/>
    </source>
</evidence>
<accession>A0A7W4YMW8</accession>
<dbReference type="PROSITE" id="PS50928">
    <property type="entry name" value="ABC_TM1"/>
    <property type="match status" value="1"/>
</dbReference>
<dbReference type="RefSeq" id="WP_165141540.1">
    <property type="nucleotide sequence ID" value="NZ_CP049255.1"/>
</dbReference>
<keyword evidence="4 5" id="KW-0472">Membrane</keyword>
<evidence type="ECO:0000256" key="5">
    <source>
        <dbReference type="RuleBase" id="RU363032"/>
    </source>
</evidence>
<keyword evidence="8" id="KW-1185">Reference proteome</keyword>
<evidence type="ECO:0000256" key="4">
    <source>
        <dbReference type="ARBA" id="ARBA00023136"/>
    </source>
</evidence>
<dbReference type="EMBL" id="JACHWQ010000007">
    <property type="protein sequence ID" value="MBB2976613.1"/>
    <property type="molecule type" value="Genomic_DNA"/>
</dbReference>
<dbReference type="Proteomes" id="UP000529310">
    <property type="component" value="Unassembled WGS sequence"/>
</dbReference>
<dbReference type="SUPFAM" id="SSF161098">
    <property type="entry name" value="MetI-like"/>
    <property type="match status" value="1"/>
</dbReference>
<dbReference type="GO" id="GO:0005886">
    <property type="term" value="C:plasma membrane"/>
    <property type="evidence" value="ECO:0007669"/>
    <property type="project" value="UniProtKB-SubCell"/>
</dbReference>
<evidence type="ECO:0000256" key="2">
    <source>
        <dbReference type="ARBA" id="ARBA00022692"/>
    </source>
</evidence>
<dbReference type="Gene3D" id="1.10.3720.10">
    <property type="entry name" value="MetI-like"/>
    <property type="match status" value="1"/>
</dbReference>
<keyword evidence="2 5" id="KW-0812">Transmembrane</keyword>
<feature type="domain" description="ABC transmembrane type-1" evidence="6">
    <location>
        <begin position="135"/>
        <end position="347"/>
    </location>
</feature>
<sequence>MTITPQHEASATVNIAVAEARGRTRKKGGRGRRNFLFKRLGFYLAAAWAAITLNFVIPRLMPGDPSAAIIDQLERVSGQALAPSTLVSIQGLFGDPDQNLFEQYIVYLGQLARFDLGVSIVNFPVPVASLVATGLPWTLMLVGVTTVAAFVIGTSLGVATGWRAGSRFDSIVTPLTTFLSSVPYFWVALLAVWYFGFILGWFPLSGGYDPNLPIAFSFPFALSALQYGALPAATIVFSAFGGWMLGMRNMTVTTVGEDYVLLAQAKGLSPARVRWRYAARNAMLPQFTGFAMALGGVVGGALLTEIVFSYPGIGYLLFSALQKRDYPVMQGVFLLVTLTVLLANLIADSVYVWLDPRVREEN</sequence>
<dbReference type="InterPro" id="IPR035906">
    <property type="entry name" value="MetI-like_sf"/>
</dbReference>
<dbReference type="Pfam" id="PF00528">
    <property type="entry name" value="BPD_transp_1"/>
    <property type="match status" value="1"/>
</dbReference>
<evidence type="ECO:0000256" key="1">
    <source>
        <dbReference type="ARBA" id="ARBA00004141"/>
    </source>
</evidence>
<dbReference type="GO" id="GO:0055085">
    <property type="term" value="P:transmembrane transport"/>
    <property type="evidence" value="ECO:0007669"/>
    <property type="project" value="InterPro"/>
</dbReference>
<dbReference type="AlphaFoldDB" id="A0A7W4YMW8"/>
<protein>
    <submittedName>
        <fullName evidence="7">Peptide/nickel transport system permease protein</fullName>
    </submittedName>
</protein>
<dbReference type="PANTHER" id="PTHR43376">
    <property type="entry name" value="OLIGOPEPTIDE TRANSPORT SYSTEM PERMEASE PROTEIN"/>
    <property type="match status" value="1"/>
</dbReference>
<reference evidence="7 8" key="1">
    <citation type="submission" date="2020-08" db="EMBL/GenBank/DDBJ databases">
        <title>Sequencing the genomes of 1000 actinobacteria strains.</title>
        <authorList>
            <person name="Klenk H.-P."/>
        </authorList>
    </citation>
    <scope>NUCLEOTIDE SEQUENCE [LARGE SCALE GENOMIC DNA]</scope>
    <source>
        <strain evidence="7 8">DSM 27099</strain>
    </source>
</reference>
<dbReference type="InterPro" id="IPR000515">
    <property type="entry name" value="MetI-like"/>
</dbReference>